<keyword evidence="4" id="KW-0966">Cell projection</keyword>
<dbReference type="SUPFAM" id="SSF160544">
    <property type="entry name" value="EscU C-terminal domain-like"/>
    <property type="match status" value="1"/>
</dbReference>
<dbReference type="GO" id="GO:0009306">
    <property type="term" value="P:protein secretion"/>
    <property type="evidence" value="ECO:0007669"/>
    <property type="project" value="InterPro"/>
</dbReference>
<keyword evidence="3" id="KW-0472">Membrane</keyword>
<evidence type="ECO:0000313" key="5">
    <source>
        <dbReference type="Proteomes" id="UP000219467"/>
    </source>
</evidence>
<name>A0A285CQX9_9RHOB</name>
<feature type="compositionally biased region" description="Basic and acidic residues" evidence="2">
    <location>
        <begin position="226"/>
        <end position="242"/>
    </location>
</feature>
<dbReference type="Gene3D" id="3.40.1690.10">
    <property type="entry name" value="secretion proteins EscU"/>
    <property type="match status" value="1"/>
</dbReference>
<comment type="similarity">
    <text evidence="1">Belongs to the type III secretion exporter family.</text>
</comment>
<dbReference type="RefSeq" id="WP_097030073.1">
    <property type="nucleotide sequence ID" value="NZ_OAOQ01000004.1"/>
</dbReference>
<reference evidence="5" key="1">
    <citation type="submission" date="2017-08" db="EMBL/GenBank/DDBJ databases">
        <authorList>
            <person name="Varghese N."/>
            <person name="Submissions S."/>
        </authorList>
    </citation>
    <scope>NUCLEOTIDE SEQUENCE [LARGE SCALE GENOMIC DNA]</scope>
    <source>
        <strain evidence="5">JA234</strain>
    </source>
</reference>
<feature type="region of interest" description="Disordered" evidence="2">
    <location>
        <begin position="226"/>
        <end position="247"/>
    </location>
</feature>
<evidence type="ECO:0000256" key="3">
    <source>
        <dbReference type="SAM" id="Phobius"/>
    </source>
</evidence>
<dbReference type="EMBL" id="OAOQ01000004">
    <property type="protein sequence ID" value="SNX69894.1"/>
    <property type="molecule type" value="Genomic_DNA"/>
</dbReference>
<keyword evidence="5" id="KW-1185">Reference proteome</keyword>
<dbReference type="GO" id="GO:0005886">
    <property type="term" value="C:plasma membrane"/>
    <property type="evidence" value="ECO:0007669"/>
    <property type="project" value="TreeGrafter"/>
</dbReference>
<evidence type="ECO:0000256" key="1">
    <source>
        <dbReference type="ARBA" id="ARBA00010690"/>
    </source>
</evidence>
<keyword evidence="4" id="KW-0969">Cilium</keyword>
<protein>
    <submittedName>
        <fullName evidence="4">Flagellar biosynthetic protein FlhB</fullName>
    </submittedName>
</protein>
<proteinExistence type="inferred from homology"/>
<dbReference type="InterPro" id="IPR006135">
    <property type="entry name" value="T3SS_substrate_exporter"/>
</dbReference>
<organism evidence="4 5">
    <name type="scientific">Cereibacter ovatus</name>
    <dbReference type="NCBI Taxonomy" id="439529"/>
    <lineage>
        <taxon>Bacteria</taxon>
        <taxon>Pseudomonadati</taxon>
        <taxon>Pseudomonadota</taxon>
        <taxon>Alphaproteobacteria</taxon>
        <taxon>Rhodobacterales</taxon>
        <taxon>Paracoccaceae</taxon>
        <taxon>Cereibacter</taxon>
    </lineage>
</organism>
<keyword evidence="3" id="KW-1133">Transmembrane helix</keyword>
<dbReference type="OrthoDB" id="9807950at2"/>
<dbReference type="AlphaFoldDB" id="A0A285CQX9"/>
<keyword evidence="3" id="KW-0812">Transmembrane</keyword>
<dbReference type="Pfam" id="PF01312">
    <property type="entry name" value="Bac_export_2"/>
    <property type="match status" value="1"/>
</dbReference>
<dbReference type="PRINTS" id="PR00950">
    <property type="entry name" value="TYPE3IMSPROT"/>
</dbReference>
<evidence type="ECO:0000256" key="2">
    <source>
        <dbReference type="SAM" id="MobiDB-lite"/>
    </source>
</evidence>
<gene>
    <name evidence="4" type="ORF">SAMN05878503_104270</name>
</gene>
<feature type="transmembrane region" description="Helical" evidence="3">
    <location>
        <begin position="152"/>
        <end position="171"/>
    </location>
</feature>
<evidence type="ECO:0000313" key="4">
    <source>
        <dbReference type="EMBL" id="SNX69894.1"/>
    </source>
</evidence>
<feature type="region of interest" description="Disordered" evidence="2">
    <location>
        <begin position="1"/>
        <end position="30"/>
    </location>
</feature>
<keyword evidence="4" id="KW-0282">Flagellum</keyword>
<feature type="transmembrane region" description="Helical" evidence="3">
    <location>
        <begin position="34"/>
        <end position="55"/>
    </location>
</feature>
<dbReference type="PANTHER" id="PTHR30531">
    <property type="entry name" value="FLAGELLAR BIOSYNTHETIC PROTEIN FLHB"/>
    <property type="match status" value="1"/>
</dbReference>
<dbReference type="Proteomes" id="UP000219467">
    <property type="component" value="Unassembled WGS sequence"/>
</dbReference>
<dbReference type="PANTHER" id="PTHR30531:SF12">
    <property type="entry name" value="FLAGELLAR BIOSYNTHETIC PROTEIN FLHB"/>
    <property type="match status" value="1"/>
</dbReference>
<feature type="transmembrane region" description="Helical" evidence="3">
    <location>
        <begin position="91"/>
        <end position="112"/>
    </location>
</feature>
<feature type="compositionally biased region" description="Basic and acidic residues" evidence="2">
    <location>
        <begin position="9"/>
        <end position="30"/>
    </location>
</feature>
<sequence>MSGPDDDQEKPHEASQKRLDDARRKGEIPRSQDLATAAGYGGLFVVILGLGGVILRTSGEIGMVLLGQADQIAPQLMAGARAPMGGLMGQIGLSLAPLFLLPAAAVLAVLAVQRALVFAPTKLNPKLDRISPLAGFRNRFGRNGLFEFAKSFLKLVAVSLLFAISMMRHGPEVLDMLHMEPALAAVLMFRMMMEFLLLVVLFSAAVGGLDYLWQRAEHLRRHRMSRQELVDESKDSEGDPHVKAQRRRRAMDVATNRMLQDVAKSDVIVVNPTHYAVALKWKRGDRRAPVCVAKGVDEIAARIRERAIEAGVPIHCDPPTARAIHATVKIGDEIRPEQYRAVAAAIRFSEAMRRKVRAK</sequence>
<accession>A0A285CQX9</accession>
<dbReference type="InterPro" id="IPR029025">
    <property type="entry name" value="T3SS_substrate_exporter_C"/>
</dbReference>
<feature type="transmembrane region" description="Helical" evidence="3">
    <location>
        <begin position="191"/>
        <end position="213"/>
    </location>
</feature>